<feature type="compositionally biased region" description="Low complexity" evidence="17">
    <location>
        <begin position="1"/>
        <end position="15"/>
    </location>
</feature>
<feature type="binding site" evidence="16">
    <location>
        <position position="218"/>
    </location>
    <ligand>
        <name>substrate</name>
    </ligand>
</feature>
<keyword evidence="6" id="KW-0732">Signal</keyword>
<dbReference type="PANTHER" id="PTHR10357:SF215">
    <property type="entry name" value="ALPHA-AMYLASE 1"/>
    <property type="match status" value="1"/>
</dbReference>
<dbReference type="OrthoDB" id="204980at2759"/>
<evidence type="ECO:0000256" key="14">
    <source>
        <dbReference type="PIRSR" id="PIRSR001024-2"/>
    </source>
</evidence>
<evidence type="ECO:0000256" key="16">
    <source>
        <dbReference type="PIRSR" id="PIRSR001024-5"/>
    </source>
</evidence>
<keyword evidence="12" id="KW-0326">Glycosidase</keyword>
<keyword evidence="20" id="KW-1185">Reference proteome</keyword>
<evidence type="ECO:0000256" key="5">
    <source>
        <dbReference type="ARBA" id="ARBA00022723"/>
    </source>
</evidence>
<keyword evidence="10" id="KW-0325">Glycoprotein</keyword>
<dbReference type="GO" id="GO:0004556">
    <property type="term" value="F:alpha-amylase activity"/>
    <property type="evidence" value="ECO:0007669"/>
    <property type="project" value="UniProtKB-EC"/>
</dbReference>
<dbReference type="InterPro" id="IPR006047">
    <property type="entry name" value="GH13_cat_dom"/>
</dbReference>
<evidence type="ECO:0000256" key="11">
    <source>
        <dbReference type="ARBA" id="ARBA00023277"/>
    </source>
</evidence>
<comment type="similarity">
    <text evidence="3">Belongs to the glycosyl hydrolase 13 family.</text>
</comment>
<comment type="cofactor">
    <cofactor evidence="2">
        <name>Ca(2+)</name>
        <dbReference type="ChEBI" id="CHEBI:29108"/>
    </cofactor>
</comment>
<proteinExistence type="inferred from homology"/>
<feature type="site" description="Transition state stabilizer" evidence="14">
    <location>
        <position position="311"/>
    </location>
</feature>
<dbReference type="InterPro" id="IPR015340">
    <property type="entry name" value="A_amylase_C_dom"/>
</dbReference>
<gene>
    <name evidence="19" type="ORF">BP5796_05673</name>
</gene>
<evidence type="ECO:0000313" key="20">
    <source>
        <dbReference type="Proteomes" id="UP000256328"/>
    </source>
</evidence>
<feature type="binding site" evidence="16">
    <location>
        <position position="311"/>
    </location>
    <ligand>
        <name>substrate</name>
    </ligand>
</feature>
<feature type="disulfide bond" evidence="15">
    <location>
        <begin position="454"/>
        <end position="489"/>
    </location>
</feature>
<keyword evidence="7" id="KW-0378">Hydrolase</keyword>
<dbReference type="SUPFAM" id="SSF51011">
    <property type="entry name" value="Glycosyl hydrolase domain"/>
    <property type="match status" value="1"/>
</dbReference>
<reference evidence="19 20" key="1">
    <citation type="journal article" date="2018" name="IMA Fungus">
        <title>IMA Genome-F 9: Draft genome sequence of Annulohypoxylon stygium, Aspergillus mulundensis, Berkeleyomyces basicola (syn. Thielaviopsis basicola), Ceratocystis smalleyi, two Cercospora beticola strains, Coleophoma cylindrospora, Fusarium fracticaudum, Phialophora cf. hyalina, and Morchella septimelata.</title>
        <authorList>
            <person name="Wingfield B.D."/>
            <person name="Bills G.F."/>
            <person name="Dong Y."/>
            <person name="Huang W."/>
            <person name="Nel W.J."/>
            <person name="Swalarsk-Parry B.S."/>
            <person name="Vaghefi N."/>
            <person name="Wilken P.M."/>
            <person name="An Z."/>
            <person name="de Beer Z.W."/>
            <person name="De Vos L."/>
            <person name="Chen L."/>
            <person name="Duong T.A."/>
            <person name="Gao Y."/>
            <person name="Hammerbacher A."/>
            <person name="Kikkert J.R."/>
            <person name="Li Y."/>
            <person name="Li H."/>
            <person name="Li K."/>
            <person name="Li Q."/>
            <person name="Liu X."/>
            <person name="Ma X."/>
            <person name="Naidoo K."/>
            <person name="Pethybridge S.J."/>
            <person name="Sun J."/>
            <person name="Steenkamp E.T."/>
            <person name="van der Nest M.A."/>
            <person name="van Wyk S."/>
            <person name="Wingfield M.J."/>
            <person name="Xiong C."/>
            <person name="Yue Q."/>
            <person name="Zhang X."/>
        </authorList>
    </citation>
    <scope>NUCLEOTIDE SEQUENCE [LARGE SCALE GENOMIC DNA]</scope>
    <source>
        <strain evidence="19 20">BP5796</strain>
    </source>
</reference>
<feature type="binding site" evidence="16">
    <location>
        <position position="128"/>
    </location>
    <ligand>
        <name>substrate</name>
    </ligand>
</feature>
<feature type="domain" description="Glycosyl hydrolase family 13 catalytic" evidence="18">
    <location>
        <begin position="16"/>
        <end position="383"/>
    </location>
</feature>
<dbReference type="SUPFAM" id="SSF51445">
    <property type="entry name" value="(Trans)glycosidases"/>
    <property type="match status" value="1"/>
</dbReference>
<protein>
    <recommendedName>
        <fullName evidence="4">alpha-amylase</fullName>
        <ecNumber evidence="4">3.2.1.1</ecNumber>
    </recommendedName>
</protein>
<evidence type="ECO:0000256" key="9">
    <source>
        <dbReference type="ARBA" id="ARBA00023157"/>
    </source>
</evidence>
<evidence type="ECO:0000256" key="10">
    <source>
        <dbReference type="ARBA" id="ARBA00023180"/>
    </source>
</evidence>
<dbReference type="Pfam" id="PF09260">
    <property type="entry name" value="A_amylase_dom_C"/>
    <property type="match status" value="1"/>
</dbReference>
<dbReference type="GO" id="GO:0005509">
    <property type="term" value="F:calcium ion binding"/>
    <property type="evidence" value="ECO:0007669"/>
    <property type="project" value="InterPro"/>
</dbReference>
<evidence type="ECO:0000256" key="7">
    <source>
        <dbReference type="ARBA" id="ARBA00022801"/>
    </source>
</evidence>
<organism evidence="19 20">
    <name type="scientific">Coleophoma crateriformis</name>
    <dbReference type="NCBI Taxonomy" id="565419"/>
    <lineage>
        <taxon>Eukaryota</taxon>
        <taxon>Fungi</taxon>
        <taxon>Dikarya</taxon>
        <taxon>Ascomycota</taxon>
        <taxon>Pezizomycotina</taxon>
        <taxon>Leotiomycetes</taxon>
        <taxon>Helotiales</taxon>
        <taxon>Dermateaceae</taxon>
        <taxon>Coleophoma</taxon>
    </lineage>
</organism>
<evidence type="ECO:0000256" key="4">
    <source>
        <dbReference type="ARBA" id="ARBA00012595"/>
    </source>
</evidence>
<evidence type="ECO:0000259" key="18">
    <source>
        <dbReference type="SMART" id="SM00642"/>
    </source>
</evidence>
<evidence type="ECO:0000256" key="13">
    <source>
        <dbReference type="PIRSR" id="PIRSR001024-1"/>
    </source>
</evidence>
<feature type="disulfide bond" evidence="15">
    <location>
        <begin position="156"/>
        <end position="178"/>
    </location>
</feature>
<dbReference type="Gene3D" id="3.20.20.80">
    <property type="entry name" value="Glycosidases"/>
    <property type="match status" value="1"/>
</dbReference>
<dbReference type="PANTHER" id="PTHR10357">
    <property type="entry name" value="ALPHA-AMYLASE FAMILY MEMBER"/>
    <property type="match status" value="1"/>
</dbReference>
<dbReference type="EC" id="3.2.1.1" evidence="4"/>
<accession>A0A3D8S3Y4</accession>
<dbReference type="Gene3D" id="2.60.40.1180">
    <property type="entry name" value="Golgi alpha-mannosidase II"/>
    <property type="match status" value="1"/>
</dbReference>
<dbReference type="CDD" id="cd11319">
    <property type="entry name" value="AmyAc_euk_AmyA"/>
    <property type="match status" value="1"/>
</dbReference>
<keyword evidence="5" id="KW-0479">Metal-binding</keyword>
<dbReference type="EMBL" id="PDLN01000007">
    <property type="protein sequence ID" value="RDW80975.1"/>
    <property type="molecule type" value="Genomic_DNA"/>
</dbReference>
<keyword evidence="9 15" id="KW-1015">Disulfide bond</keyword>
<dbReference type="AlphaFoldDB" id="A0A3D8S3Y4"/>
<keyword evidence="11" id="KW-0119">Carbohydrate metabolism</keyword>
<feature type="active site" description="Proton donor" evidence="13">
    <location>
        <position position="244"/>
    </location>
</feature>
<comment type="caution">
    <text evidence="19">The sequence shown here is derived from an EMBL/GenBank/DDBJ whole genome shotgun (WGS) entry which is preliminary data.</text>
</comment>
<comment type="catalytic activity">
    <reaction evidence="1">
        <text>Endohydrolysis of (1-&gt;4)-alpha-D-glucosidic linkages in polysaccharides containing three or more (1-&gt;4)-alpha-linked D-glucose units.</text>
        <dbReference type="EC" id="3.2.1.1"/>
    </reaction>
</comment>
<dbReference type="PIRSF" id="PIRSF001024">
    <property type="entry name" value="Alph-amyl_fung"/>
    <property type="match status" value="1"/>
</dbReference>
<dbReference type="Pfam" id="PF00128">
    <property type="entry name" value="Alpha-amylase"/>
    <property type="match status" value="1"/>
</dbReference>
<dbReference type="Proteomes" id="UP000256328">
    <property type="component" value="Unassembled WGS sequence"/>
</dbReference>
<evidence type="ECO:0000256" key="8">
    <source>
        <dbReference type="ARBA" id="ARBA00022837"/>
    </source>
</evidence>
<evidence type="ECO:0000256" key="6">
    <source>
        <dbReference type="ARBA" id="ARBA00022729"/>
    </source>
</evidence>
<evidence type="ECO:0000256" key="1">
    <source>
        <dbReference type="ARBA" id="ARBA00000548"/>
    </source>
</evidence>
<name>A0A3D8S3Y4_9HELO</name>
<feature type="binding site" evidence="16">
    <location>
        <position position="358"/>
    </location>
    <ligand>
        <name>substrate</name>
    </ligand>
</feature>
<dbReference type="InterPro" id="IPR013777">
    <property type="entry name" value="A-amylase-like"/>
</dbReference>
<sequence>MRSTLSLPSSSGVSGAAMPRRRRTGAAGPSIKSSPIASPGRMARQRPRALRATRGSAVARGRDMGFTAIWISPVVQQVSDQTRAYTGYAATNIYALNSNFGTASDLTDLATALHDRGMYLMVDVVANHMGYDGTAETVDYSNLNPFNNQDHFHNLCWIDNYNNQTNLEDACLYPPSRCWLGSDHYPLPDLDTTSTTVRDLFSNWVTELVSNYSVDGLRVDTVKNVEREFWSIFNTASGIYNLGEVSNGNVDYFCPYQDHLDGLIDYPTFYQATQFFANTSATSTNFVNEVQALVGTCNDTTLLGTFSENHDQPRFASYTSDMTLAKNIITYTMLADGIPIIYQGQEQHFSGGTDPYNREALWLSKYPTHSELYQTIKNLNLIRAVATNQSSTFLTSTTTTVYSNDNTIVFGKGESDHMVLTVVSNLGRHAKEATITVPAAGLPKNIQMTDVVNCHSVDVDDNGGLEIKIKQGQPMVFYPRSLMESTDLCKGKKSAATPTYGPSAVSLGLAFIVSLLLVGGF</sequence>
<feature type="binding site" evidence="16">
    <location>
        <position position="248"/>
    </location>
    <ligand>
        <name>substrate</name>
    </ligand>
</feature>
<dbReference type="SMART" id="SM00642">
    <property type="entry name" value="Aamy"/>
    <property type="match status" value="1"/>
</dbReference>
<evidence type="ECO:0000256" key="12">
    <source>
        <dbReference type="ARBA" id="ARBA00023295"/>
    </source>
</evidence>
<dbReference type="GO" id="GO:0016052">
    <property type="term" value="P:carbohydrate catabolic process"/>
    <property type="evidence" value="ECO:0007669"/>
    <property type="project" value="InterPro"/>
</dbReference>
<evidence type="ECO:0000256" key="3">
    <source>
        <dbReference type="ARBA" id="ARBA00008061"/>
    </source>
</evidence>
<dbReference type="InterPro" id="IPR013780">
    <property type="entry name" value="Glyco_hydro_b"/>
</dbReference>
<keyword evidence="8" id="KW-0106">Calcium</keyword>
<evidence type="ECO:0000256" key="15">
    <source>
        <dbReference type="PIRSR" id="PIRSR001024-4"/>
    </source>
</evidence>
<feature type="active site" description="Nucleophile" evidence="13">
    <location>
        <position position="220"/>
    </location>
</feature>
<feature type="region of interest" description="Disordered" evidence="17">
    <location>
        <begin position="1"/>
        <end position="56"/>
    </location>
</feature>
<evidence type="ECO:0000313" key="19">
    <source>
        <dbReference type="EMBL" id="RDW80975.1"/>
    </source>
</evidence>
<evidence type="ECO:0000256" key="2">
    <source>
        <dbReference type="ARBA" id="ARBA00001913"/>
    </source>
</evidence>
<dbReference type="FunFam" id="3.20.20.80:FF:000120">
    <property type="entry name" value="Alpha-amylase A"/>
    <property type="match status" value="1"/>
</dbReference>
<evidence type="ECO:0000256" key="17">
    <source>
        <dbReference type="SAM" id="MobiDB-lite"/>
    </source>
</evidence>
<dbReference type="InterPro" id="IPR017853">
    <property type="entry name" value="GH"/>
</dbReference>
<feature type="disulfide bond" evidence="15">
    <location>
        <begin position="254"/>
        <end position="297"/>
    </location>
</feature>